<feature type="transmembrane region" description="Helical" evidence="4">
    <location>
        <begin position="18"/>
        <end position="37"/>
    </location>
</feature>
<dbReference type="InterPro" id="IPR002685">
    <property type="entry name" value="Glyco_trans_15"/>
</dbReference>
<dbReference type="SUPFAM" id="SSF53448">
    <property type="entry name" value="Nucleotide-diphospho-sugar transferases"/>
    <property type="match status" value="1"/>
</dbReference>
<dbReference type="PIRSF" id="PIRSF018153">
    <property type="entry name" value="Glyco_trans_15"/>
    <property type="match status" value="1"/>
</dbReference>
<dbReference type="GO" id="GO:0000032">
    <property type="term" value="P:cell wall mannoprotein biosynthetic process"/>
    <property type="evidence" value="ECO:0007669"/>
    <property type="project" value="TreeGrafter"/>
</dbReference>
<evidence type="ECO:0000256" key="4">
    <source>
        <dbReference type="SAM" id="Phobius"/>
    </source>
</evidence>
<dbReference type="GO" id="GO:0000026">
    <property type="term" value="F:alpha-1,2-mannosyltransferase activity"/>
    <property type="evidence" value="ECO:0007669"/>
    <property type="project" value="TreeGrafter"/>
</dbReference>
<dbReference type="Pfam" id="PF01793">
    <property type="entry name" value="Glyco_transf_15"/>
    <property type="match status" value="1"/>
</dbReference>
<name>A0A9W8AJD7_9FUNG</name>
<dbReference type="OrthoDB" id="439943at2759"/>
<sequence>MARRSASFPLGILGRYKIILLLIFAVALFHIGFVYLFKTPSHLKARRPEDVTSFSDVRVPVGYNESSLPVRAAFATVVRNSDLHELRAAIRQLEDRFNNRYHYPYVFLSDEPFTDEFKEAVAWTAKSKVSFGLIPRDHWELPSWIDRQKMRDGMAYLTSKEVIHSESINYRQMTRYYSGFFYKHPLLANYEYYWRIEHDTEYTCDIPYDPFLYMKERGIHYGYTISLHEFEDTVKSLWGVVQDYLKTRPTALQPQNTMDWVTNNGGQSYNLCHFWTNFEVVNLGLLRSPQYEDFFQHVDKAGGIFYERWGDAPIRSIAMTMFLRKEQVHWFEDIGYSHSAFQNCPSDPEVQMRCHCNPSSSIHRNDFSCTRQWNQLPASY</sequence>
<proteinExistence type="inferred from homology"/>
<keyword evidence="4" id="KW-0812">Transmembrane</keyword>
<evidence type="ECO:0000313" key="5">
    <source>
        <dbReference type="EMBL" id="KAJ1954457.1"/>
    </source>
</evidence>
<protein>
    <submittedName>
        <fullName evidence="5">Uncharacterized protein</fullName>
    </submittedName>
</protein>
<evidence type="ECO:0000256" key="1">
    <source>
        <dbReference type="ARBA" id="ARBA00007677"/>
    </source>
</evidence>
<dbReference type="EMBL" id="JANBPY010002570">
    <property type="protein sequence ID" value="KAJ1954457.1"/>
    <property type="molecule type" value="Genomic_DNA"/>
</dbReference>
<dbReference type="InterPro" id="IPR029044">
    <property type="entry name" value="Nucleotide-diphossugar_trans"/>
</dbReference>
<dbReference type="PANTHER" id="PTHR31121:SF6">
    <property type="entry name" value="ALPHA-1,2 MANNOSYLTRANSFERASE KTR1"/>
    <property type="match status" value="1"/>
</dbReference>
<keyword evidence="6" id="KW-1185">Reference proteome</keyword>
<keyword evidence="2" id="KW-0808">Transferase</keyword>
<evidence type="ECO:0000313" key="6">
    <source>
        <dbReference type="Proteomes" id="UP001150925"/>
    </source>
</evidence>
<dbReference type="GO" id="GO:0016020">
    <property type="term" value="C:membrane"/>
    <property type="evidence" value="ECO:0007669"/>
    <property type="project" value="InterPro"/>
</dbReference>
<dbReference type="Gene3D" id="3.90.550.10">
    <property type="entry name" value="Spore Coat Polysaccharide Biosynthesis Protein SpsA, Chain A"/>
    <property type="match status" value="1"/>
</dbReference>
<keyword evidence="4" id="KW-0472">Membrane</keyword>
<dbReference type="AlphaFoldDB" id="A0A9W8AJD7"/>
<feature type="active site" description="Nucleophile" evidence="3">
    <location>
        <position position="279"/>
    </location>
</feature>
<dbReference type="FunFam" id="3.90.550.10:FF:000051">
    <property type="entry name" value="Alpha-1,2-mannosyltransferase (Ktr4)"/>
    <property type="match status" value="1"/>
</dbReference>
<evidence type="ECO:0000256" key="3">
    <source>
        <dbReference type="PIRSR" id="PIRSR018153-1"/>
    </source>
</evidence>
<keyword evidence="4" id="KW-1133">Transmembrane helix</keyword>
<evidence type="ECO:0000256" key="2">
    <source>
        <dbReference type="ARBA" id="ARBA00022679"/>
    </source>
</evidence>
<accession>A0A9W8AJD7</accession>
<reference evidence="5" key="1">
    <citation type="submission" date="2022-07" db="EMBL/GenBank/DDBJ databases">
        <title>Phylogenomic reconstructions and comparative analyses of Kickxellomycotina fungi.</title>
        <authorList>
            <person name="Reynolds N.K."/>
            <person name="Stajich J.E."/>
            <person name="Barry K."/>
            <person name="Grigoriev I.V."/>
            <person name="Crous P."/>
            <person name="Smith M.E."/>
        </authorList>
    </citation>
    <scope>NUCLEOTIDE SEQUENCE</scope>
    <source>
        <strain evidence="5">RSA 1196</strain>
    </source>
</reference>
<dbReference type="GO" id="GO:0005794">
    <property type="term" value="C:Golgi apparatus"/>
    <property type="evidence" value="ECO:0007669"/>
    <property type="project" value="TreeGrafter"/>
</dbReference>
<comment type="similarity">
    <text evidence="1">Belongs to the glycosyltransferase 15 family.</text>
</comment>
<dbReference type="PANTHER" id="PTHR31121">
    <property type="entry name" value="ALPHA-1,2 MANNOSYLTRANSFERASE KTR1"/>
    <property type="match status" value="1"/>
</dbReference>
<organism evidence="5 6">
    <name type="scientific">Dispira parvispora</name>
    <dbReference type="NCBI Taxonomy" id="1520584"/>
    <lineage>
        <taxon>Eukaryota</taxon>
        <taxon>Fungi</taxon>
        <taxon>Fungi incertae sedis</taxon>
        <taxon>Zoopagomycota</taxon>
        <taxon>Kickxellomycotina</taxon>
        <taxon>Dimargaritomycetes</taxon>
        <taxon>Dimargaritales</taxon>
        <taxon>Dimargaritaceae</taxon>
        <taxon>Dispira</taxon>
    </lineage>
</organism>
<dbReference type="Proteomes" id="UP001150925">
    <property type="component" value="Unassembled WGS sequence"/>
</dbReference>
<comment type="caution">
    <text evidence="5">The sequence shown here is derived from an EMBL/GenBank/DDBJ whole genome shotgun (WGS) entry which is preliminary data.</text>
</comment>
<gene>
    <name evidence="5" type="ORF">IWQ62_005753</name>
</gene>
<dbReference type="GO" id="GO:0006487">
    <property type="term" value="P:protein N-linked glycosylation"/>
    <property type="evidence" value="ECO:0007669"/>
    <property type="project" value="TreeGrafter"/>
</dbReference>